<organism evidence="1 2">
    <name type="scientific">Arctium lappa</name>
    <name type="common">Greater burdock</name>
    <name type="synonym">Lappa major</name>
    <dbReference type="NCBI Taxonomy" id="4217"/>
    <lineage>
        <taxon>Eukaryota</taxon>
        <taxon>Viridiplantae</taxon>
        <taxon>Streptophyta</taxon>
        <taxon>Embryophyta</taxon>
        <taxon>Tracheophyta</taxon>
        <taxon>Spermatophyta</taxon>
        <taxon>Magnoliopsida</taxon>
        <taxon>eudicotyledons</taxon>
        <taxon>Gunneridae</taxon>
        <taxon>Pentapetalae</taxon>
        <taxon>asterids</taxon>
        <taxon>campanulids</taxon>
        <taxon>Asterales</taxon>
        <taxon>Asteraceae</taxon>
        <taxon>Carduoideae</taxon>
        <taxon>Cardueae</taxon>
        <taxon>Arctiinae</taxon>
        <taxon>Arctium</taxon>
    </lineage>
</organism>
<reference evidence="2" key="1">
    <citation type="journal article" date="2022" name="Mol. Ecol. Resour.">
        <title>The genomes of chicory, endive, great burdock and yacon provide insights into Asteraceae palaeo-polyploidization history and plant inulin production.</title>
        <authorList>
            <person name="Fan W."/>
            <person name="Wang S."/>
            <person name="Wang H."/>
            <person name="Wang A."/>
            <person name="Jiang F."/>
            <person name="Liu H."/>
            <person name="Zhao H."/>
            <person name="Xu D."/>
            <person name="Zhang Y."/>
        </authorList>
    </citation>
    <scope>NUCLEOTIDE SEQUENCE [LARGE SCALE GENOMIC DNA]</scope>
    <source>
        <strain evidence="2">cv. Niubang</strain>
    </source>
</reference>
<evidence type="ECO:0000313" key="1">
    <source>
        <dbReference type="EMBL" id="KAI3684474.1"/>
    </source>
</evidence>
<keyword evidence="2" id="KW-1185">Reference proteome</keyword>
<dbReference type="EMBL" id="CM042058">
    <property type="protein sequence ID" value="KAI3684474.1"/>
    <property type="molecule type" value="Genomic_DNA"/>
</dbReference>
<gene>
    <name evidence="1" type="ORF">L6452_33698</name>
</gene>
<sequence>MIPSFIYLESFHVVQAQKRNLADFLTGNIMTTSSIFPTLLLFLFSFMVLMIFIHTKWSSFYSKTKRNFPPSPRKLPIIGNFHQLGLSPNHSLRALSRKHGPIMLLHFGSVPTLVASSAEVAREIMKTHDLSFCSRPNLSIPNILLYGSKDIVFSPYGDYWRQLKSIVAVHLLNNTQVKSFRQVREKEIGSIMGILGETSGSLVNMGSLFTSLTNNIICRVAVGRTYDGKLTDLLTRFIDMFTVLSVGTYIPWLSWIDRVSGLEGRAKKMAKEIDKFLESVIEEHDINKKSEMEANRNHECQNLVEIMLNVQRDNTTGFTLQRDTLKCVILDIFAGGTETTSTTLEWTMSELLKNPNTMRRLQQEVTKIGRGRPMIPEEDLDKMQYLKAVIKETLRLHPSFPLLIPRESTQDVKLMGYDISSGTQVIINAWAIGRDPAEWEDSEEFRPERFLNKFNDYKAHGTFEWIPFGAGRRGCPGIQFSVVVMELALANIVYKFDLALPDGVNCEDLDMTEKFGITLHRNSSLMVVATPRF</sequence>
<comment type="caution">
    <text evidence="1">The sequence shown here is derived from an EMBL/GenBank/DDBJ whole genome shotgun (WGS) entry which is preliminary data.</text>
</comment>
<accession>A0ACB8YHR2</accession>
<reference evidence="1 2" key="2">
    <citation type="journal article" date="2022" name="Mol. Ecol. Resour.">
        <title>The genomes of chicory, endive, great burdock and yacon provide insights into Asteraceae paleo-polyploidization history and plant inulin production.</title>
        <authorList>
            <person name="Fan W."/>
            <person name="Wang S."/>
            <person name="Wang H."/>
            <person name="Wang A."/>
            <person name="Jiang F."/>
            <person name="Liu H."/>
            <person name="Zhao H."/>
            <person name="Xu D."/>
            <person name="Zhang Y."/>
        </authorList>
    </citation>
    <scope>NUCLEOTIDE SEQUENCE [LARGE SCALE GENOMIC DNA]</scope>
    <source>
        <strain evidence="2">cv. Niubang</strain>
    </source>
</reference>
<protein>
    <submittedName>
        <fullName evidence="1">Uncharacterized protein</fullName>
    </submittedName>
</protein>
<dbReference type="Proteomes" id="UP001055879">
    <property type="component" value="Linkage Group LG12"/>
</dbReference>
<name>A0ACB8YHR2_ARCLA</name>
<evidence type="ECO:0000313" key="2">
    <source>
        <dbReference type="Proteomes" id="UP001055879"/>
    </source>
</evidence>
<proteinExistence type="predicted"/>